<name>K1U513_9ZZZZ</name>
<gene>
    <name evidence="2" type="ORF">LEA_06247</name>
</gene>
<dbReference type="AlphaFoldDB" id="K1U513"/>
<reference evidence="2" key="1">
    <citation type="journal article" date="2013" name="Environ. Microbiol.">
        <title>Microbiota from the distal guts of lean and obese adolescents exhibit partial functional redundancy besides clear differences in community structure.</title>
        <authorList>
            <person name="Ferrer M."/>
            <person name="Ruiz A."/>
            <person name="Lanza F."/>
            <person name="Haange S.B."/>
            <person name="Oberbach A."/>
            <person name="Till H."/>
            <person name="Bargiela R."/>
            <person name="Campoy C."/>
            <person name="Segura M.T."/>
            <person name="Richter M."/>
            <person name="von Bergen M."/>
            <person name="Seifert J."/>
            <person name="Suarez A."/>
        </authorList>
    </citation>
    <scope>NUCLEOTIDE SEQUENCE</scope>
</reference>
<accession>K1U513</accession>
<sequence>PQSAAAAPPPIPTAAYHIAVNGQTTGPYDMNTMAQLAANGQLTAETLVWKNGMASWARADSVAELVSLVSRPVPPPIPTI</sequence>
<evidence type="ECO:0000259" key="1">
    <source>
        <dbReference type="Pfam" id="PF14237"/>
    </source>
</evidence>
<organism evidence="2">
    <name type="scientific">human gut metagenome</name>
    <dbReference type="NCBI Taxonomy" id="408170"/>
    <lineage>
        <taxon>unclassified sequences</taxon>
        <taxon>metagenomes</taxon>
        <taxon>organismal metagenomes</taxon>
    </lineage>
</organism>
<protein>
    <submittedName>
        <fullName evidence="2">Virion core protein (Lumpy skin disease virus)</fullName>
    </submittedName>
</protein>
<feature type="non-terminal residue" evidence="2">
    <location>
        <position position="1"/>
    </location>
</feature>
<dbReference type="InterPro" id="IPR025640">
    <property type="entry name" value="GYF_2"/>
</dbReference>
<comment type="caution">
    <text evidence="2">The sequence shown here is derived from an EMBL/GenBank/DDBJ whole genome shotgun (WGS) entry which is preliminary data.</text>
</comment>
<dbReference type="Pfam" id="PF14237">
    <property type="entry name" value="GYF_2"/>
    <property type="match status" value="1"/>
</dbReference>
<proteinExistence type="predicted"/>
<evidence type="ECO:0000313" key="2">
    <source>
        <dbReference type="EMBL" id="EKC73400.1"/>
    </source>
</evidence>
<feature type="domain" description="GYF" evidence="1">
    <location>
        <begin position="16"/>
        <end position="65"/>
    </location>
</feature>
<dbReference type="EMBL" id="AJWY01004083">
    <property type="protein sequence ID" value="EKC73400.1"/>
    <property type="molecule type" value="Genomic_DNA"/>
</dbReference>